<proteinExistence type="predicted"/>
<sequence>MTFTYGYEIASPNGQLGHVIPPPLLGKKISVSSAANTNRWIFYGTRKEIVDWIRQHPDIVLENAVFAGGRPTTYHTHTEIVIDLLQMPDAEQSYYDYFKSFVVSDYATERVKVEIRPRVESKDQSIITLCRVIVASGTRLGDVVDELEREWAHPAASYYQQAVDTFNDNPGPVHIISTDAPMAVHVDHS</sequence>
<keyword evidence="2" id="KW-1185">Reference proteome</keyword>
<name>A0A162NK92_PHYB8</name>
<dbReference type="AlphaFoldDB" id="A0A162NK92"/>
<dbReference type="InParanoid" id="A0A162NK92"/>
<gene>
    <name evidence="1" type="ORF">PHYBLDRAFT_167325</name>
</gene>
<reference evidence="2" key="1">
    <citation type="submission" date="2015-06" db="EMBL/GenBank/DDBJ databases">
        <title>Expansion of signal transduction pathways in fungi by whole-genome duplication.</title>
        <authorList>
            <consortium name="DOE Joint Genome Institute"/>
            <person name="Corrochano L.M."/>
            <person name="Kuo A."/>
            <person name="Marcet-Houben M."/>
            <person name="Polaino S."/>
            <person name="Salamov A."/>
            <person name="Villalobos J.M."/>
            <person name="Alvarez M.I."/>
            <person name="Avalos J."/>
            <person name="Benito E.P."/>
            <person name="Benoit I."/>
            <person name="Burger G."/>
            <person name="Camino L.P."/>
            <person name="Canovas D."/>
            <person name="Cerda-Olmedo E."/>
            <person name="Cheng J.-F."/>
            <person name="Dominguez A."/>
            <person name="Elias M."/>
            <person name="Eslava A.P."/>
            <person name="Glaser F."/>
            <person name="Grimwood J."/>
            <person name="Gutierrez G."/>
            <person name="Heitman J."/>
            <person name="Henrissat B."/>
            <person name="Iturriaga E.A."/>
            <person name="Lang B.F."/>
            <person name="Lavin J.L."/>
            <person name="Lee S."/>
            <person name="Li W."/>
            <person name="Lindquist E."/>
            <person name="Lopez-Garcia S."/>
            <person name="Luque E.M."/>
            <person name="Marcos A.T."/>
            <person name="Martin J."/>
            <person name="McCluskey K."/>
            <person name="Medina H.R."/>
            <person name="Miralles-Duran A."/>
            <person name="Miyazaki A."/>
            <person name="Munoz-Torres E."/>
            <person name="Oguiza J.A."/>
            <person name="Ohm R."/>
            <person name="Olmedo M."/>
            <person name="Orejas M."/>
            <person name="Ortiz-Castellanos L."/>
            <person name="Pisabarro A.G."/>
            <person name="Rodriguez-Romero J."/>
            <person name="Ruiz-Herrera J."/>
            <person name="Ruiz-Vazquez R."/>
            <person name="Sanz C."/>
            <person name="Schackwitz W."/>
            <person name="Schmutz J."/>
            <person name="Shahriari M."/>
            <person name="Shelest E."/>
            <person name="Silva-Franco F."/>
            <person name="Soanes D."/>
            <person name="Syed K."/>
            <person name="Tagua V.G."/>
            <person name="Talbot N.J."/>
            <person name="Thon M."/>
            <person name="De vries R.P."/>
            <person name="Wiebenga A."/>
            <person name="Yadav J.S."/>
            <person name="Braun E.L."/>
            <person name="Baker S."/>
            <person name="Garre V."/>
            <person name="Horwitz B."/>
            <person name="Torres-Martinez S."/>
            <person name="Idnurm A."/>
            <person name="Herrera-Estrella A."/>
            <person name="Gabaldon T."/>
            <person name="Grigoriev I.V."/>
        </authorList>
    </citation>
    <scope>NUCLEOTIDE SEQUENCE [LARGE SCALE GENOMIC DNA]</scope>
    <source>
        <strain evidence="2">NRRL 1555(-)</strain>
    </source>
</reference>
<dbReference type="OrthoDB" id="2407359at2759"/>
<evidence type="ECO:0000313" key="2">
    <source>
        <dbReference type="Proteomes" id="UP000077315"/>
    </source>
</evidence>
<dbReference type="GeneID" id="28996531"/>
<dbReference type="RefSeq" id="XP_018293038.1">
    <property type="nucleotide sequence ID" value="XM_018435625.1"/>
</dbReference>
<dbReference type="VEuPathDB" id="FungiDB:PHYBLDRAFT_167325"/>
<accession>A0A162NK92</accession>
<dbReference type="Proteomes" id="UP000077315">
    <property type="component" value="Unassembled WGS sequence"/>
</dbReference>
<organism evidence="1 2">
    <name type="scientific">Phycomyces blakesleeanus (strain ATCC 8743b / DSM 1359 / FGSC 10004 / NBRC 33097 / NRRL 1555)</name>
    <dbReference type="NCBI Taxonomy" id="763407"/>
    <lineage>
        <taxon>Eukaryota</taxon>
        <taxon>Fungi</taxon>
        <taxon>Fungi incertae sedis</taxon>
        <taxon>Mucoromycota</taxon>
        <taxon>Mucoromycotina</taxon>
        <taxon>Mucoromycetes</taxon>
        <taxon>Mucorales</taxon>
        <taxon>Phycomycetaceae</taxon>
        <taxon>Phycomyces</taxon>
    </lineage>
</organism>
<evidence type="ECO:0000313" key="1">
    <source>
        <dbReference type="EMBL" id="OAD74998.1"/>
    </source>
</evidence>
<dbReference type="EMBL" id="KV440978">
    <property type="protein sequence ID" value="OAD74998.1"/>
    <property type="molecule type" value="Genomic_DNA"/>
</dbReference>
<protein>
    <submittedName>
        <fullName evidence="1">Uncharacterized protein</fullName>
    </submittedName>
</protein>